<feature type="binding site" evidence="5">
    <location>
        <position position="53"/>
    </location>
    <ligand>
        <name>Mg(2+)</name>
        <dbReference type="ChEBI" id="CHEBI:18420"/>
    </ligand>
</feature>
<evidence type="ECO:0000256" key="1">
    <source>
        <dbReference type="ARBA" id="ARBA00010290"/>
    </source>
</evidence>
<keyword evidence="5" id="KW-0460">Magnesium</keyword>
<dbReference type="InterPro" id="IPR044154">
    <property type="entry name" value="Arl8a/8b"/>
</dbReference>
<dbReference type="AlphaFoldDB" id="A0A316UWS8"/>
<dbReference type="GO" id="GO:0098852">
    <property type="term" value="C:lytic vacuole membrane"/>
    <property type="evidence" value="ECO:0007669"/>
    <property type="project" value="TreeGrafter"/>
</dbReference>
<dbReference type="STRING" id="1569628.A0A316UWS8"/>
<accession>A0A316UWS8</accession>
<dbReference type="Proteomes" id="UP000245884">
    <property type="component" value="Unassembled WGS sequence"/>
</dbReference>
<feature type="compositionally biased region" description="Polar residues" evidence="7">
    <location>
        <begin position="108"/>
        <end position="143"/>
    </location>
</feature>
<dbReference type="InterPro" id="IPR006689">
    <property type="entry name" value="Small_GTPase_ARF/SAR"/>
</dbReference>
<dbReference type="GO" id="GO:0005525">
    <property type="term" value="F:GTP binding"/>
    <property type="evidence" value="ECO:0007669"/>
    <property type="project" value="UniProtKB-KW"/>
</dbReference>
<dbReference type="CDD" id="cd04159">
    <property type="entry name" value="Arl10_like"/>
    <property type="match status" value="1"/>
</dbReference>
<feature type="binding site" evidence="5">
    <location>
        <position position="35"/>
    </location>
    <ligand>
        <name>Mg(2+)</name>
        <dbReference type="ChEBI" id="CHEBI:18420"/>
    </ligand>
</feature>
<dbReference type="InterPro" id="IPR005225">
    <property type="entry name" value="Small_GTP-bd"/>
</dbReference>
<dbReference type="RefSeq" id="XP_025364368.1">
    <property type="nucleotide sequence ID" value="XM_025508090.1"/>
</dbReference>
<reference evidence="8 9" key="1">
    <citation type="journal article" date="2018" name="Mol. Biol. Evol.">
        <title>Broad Genomic Sampling Reveals a Smut Pathogenic Ancestry of the Fungal Clade Ustilaginomycotina.</title>
        <authorList>
            <person name="Kijpornyongpan T."/>
            <person name="Mondo S.J."/>
            <person name="Barry K."/>
            <person name="Sandor L."/>
            <person name="Lee J."/>
            <person name="Lipzen A."/>
            <person name="Pangilinan J."/>
            <person name="LaButti K."/>
            <person name="Hainaut M."/>
            <person name="Henrissat B."/>
            <person name="Grigoriev I.V."/>
            <person name="Spatafora J.W."/>
            <person name="Aime M.C."/>
        </authorList>
    </citation>
    <scope>NUCLEOTIDE SEQUENCE [LARGE SCALE GENOMIC DNA]</scope>
    <source>
        <strain evidence="8 9">MCA 5214</strain>
    </source>
</reference>
<evidence type="ECO:0000256" key="7">
    <source>
        <dbReference type="SAM" id="MobiDB-lite"/>
    </source>
</evidence>
<keyword evidence="9" id="KW-1185">Reference proteome</keyword>
<name>A0A316UWS8_9BASI</name>
<dbReference type="SMART" id="SM00175">
    <property type="entry name" value="RAB"/>
    <property type="match status" value="1"/>
</dbReference>
<comment type="similarity">
    <text evidence="1 6">Belongs to the small GTPase superfamily. Arf family.</text>
</comment>
<evidence type="ECO:0000313" key="9">
    <source>
        <dbReference type="Proteomes" id="UP000245884"/>
    </source>
</evidence>
<dbReference type="GO" id="GO:0046872">
    <property type="term" value="F:metal ion binding"/>
    <property type="evidence" value="ECO:0007669"/>
    <property type="project" value="UniProtKB-KW"/>
</dbReference>
<protein>
    <submittedName>
        <fullName evidence="8">P-loop containing nucleoside triphosphate hydrolase protein</fullName>
    </submittedName>
</protein>
<dbReference type="InterPro" id="IPR027417">
    <property type="entry name" value="P-loop_NTPase"/>
</dbReference>
<evidence type="ECO:0000256" key="5">
    <source>
        <dbReference type="PIRSR" id="PIRSR606689-2"/>
    </source>
</evidence>
<dbReference type="SUPFAM" id="SSF52540">
    <property type="entry name" value="P-loop containing nucleoside triphosphate hydrolases"/>
    <property type="match status" value="1"/>
</dbReference>
<dbReference type="PRINTS" id="PR00328">
    <property type="entry name" value="SAR1GTPBP"/>
</dbReference>
<dbReference type="SMART" id="SM00177">
    <property type="entry name" value="ARF"/>
    <property type="match status" value="1"/>
</dbReference>
<keyword evidence="5" id="KW-0479">Metal-binding</keyword>
<evidence type="ECO:0000313" key="8">
    <source>
        <dbReference type="EMBL" id="PWN29756.1"/>
    </source>
</evidence>
<dbReference type="GO" id="GO:0003924">
    <property type="term" value="F:GTPase activity"/>
    <property type="evidence" value="ECO:0007669"/>
    <property type="project" value="InterPro"/>
</dbReference>
<evidence type="ECO:0000256" key="2">
    <source>
        <dbReference type="ARBA" id="ARBA00022741"/>
    </source>
</evidence>
<dbReference type="Pfam" id="PF00025">
    <property type="entry name" value="Arf"/>
    <property type="match status" value="2"/>
</dbReference>
<dbReference type="EMBL" id="KZ819663">
    <property type="protein sequence ID" value="PWN29756.1"/>
    <property type="molecule type" value="Genomic_DNA"/>
</dbReference>
<dbReference type="PANTHER" id="PTHR45732">
    <property type="entry name" value="ADP-RIBOSYLATION FACTOR-LIKE PROTEIN 8"/>
    <property type="match status" value="1"/>
</dbReference>
<dbReference type="Gene3D" id="3.40.50.300">
    <property type="entry name" value="P-loop containing nucleotide triphosphate hydrolases"/>
    <property type="match status" value="2"/>
</dbReference>
<dbReference type="GeneID" id="37029913"/>
<keyword evidence="2 4" id="KW-0547">Nucleotide-binding</keyword>
<organism evidence="8 9">
    <name type="scientific">Jaminaea rosea</name>
    <dbReference type="NCBI Taxonomy" id="1569628"/>
    <lineage>
        <taxon>Eukaryota</taxon>
        <taxon>Fungi</taxon>
        <taxon>Dikarya</taxon>
        <taxon>Basidiomycota</taxon>
        <taxon>Ustilaginomycotina</taxon>
        <taxon>Exobasidiomycetes</taxon>
        <taxon>Microstromatales</taxon>
        <taxon>Microstromatales incertae sedis</taxon>
        <taxon>Jaminaea</taxon>
    </lineage>
</organism>
<proteinExistence type="inferred from homology"/>
<feature type="binding site" evidence="4">
    <location>
        <position position="75"/>
    </location>
    <ligand>
        <name>GTP</name>
        <dbReference type="ChEBI" id="CHEBI:37565"/>
    </ligand>
</feature>
<dbReference type="GO" id="GO:0015031">
    <property type="term" value="P:protein transport"/>
    <property type="evidence" value="ECO:0007669"/>
    <property type="project" value="InterPro"/>
</dbReference>
<evidence type="ECO:0000256" key="4">
    <source>
        <dbReference type="PIRSR" id="PIRSR606689-1"/>
    </source>
</evidence>
<sequence length="260" mass="28144">MDLPLIGPILRWLQATFFSKQLQIVILGLQSAGKTSLVNVISSGQFAEEMVPTVGFNMRKVQRGNVQIKMWDIGGQPRFRSMWERYCRGVSAIVFVVDSAIPRPPTSSAPSTKGETANSVDSLTSNKAEQQASSPAQQTSDSPAQAPIDPSADRSTRQANLTAAAGSGSASSRLANIAWHTATEELHALVSRPELSGIPLLVLATKNDVKGAASVEEVIRVMRLDTLRNREVSCYSISSKTQSNIPRTLQWLCNRQPVAV</sequence>
<dbReference type="OrthoDB" id="2011769at2759"/>
<gene>
    <name evidence="8" type="ORF">BDZ90DRAFT_258663</name>
</gene>
<keyword evidence="8" id="KW-0378">Hydrolase</keyword>
<keyword evidence="3 4" id="KW-0342">GTP-binding</keyword>
<feature type="region of interest" description="Disordered" evidence="7">
    <location>
        <begin position="104"/>
        <end position="167"/>
    </location>
</feature>
<dbReference type="PROSITE" id="PS51417">
    <property type="entry name" value="ARF"/>
    <property type="match status" value="1"/>
</dbReference>
<dbReference type="PANTHER" id="PTHR45732:SF7">
    <property type="entry name" value="ADP-RIBOSYLATION FACTOR-LIKE PROTEIN 8"/>
    <property type="match status" value="1"/>
</dbReference>
<dbReference type="NCBIfam" id="TIGR00231">
    <property type="entry name" value="small_GTP"/>
    <property type="match status" value="1"/>
</dbReference>
<evidence type="ECO:0000256" key="6">
    <source>
        <dbReference type="RuleBase" id="RU003925"/>
    </source>
</evidence>
<feature type="binding site" evidence="4">
    <location>
        <begin position="28"/>
        <end position="35"/>
    </location>
    <ligand>
        <name>GTP</name>
        <dbReference type="ChEBI" id="CHEBI:37565"/>
    </ligand>
</feature>
<evidence type="ECO:0000256" key="3">
    <source>
        <dbReference type="ARBA" id="ARBA00023134"/>
    </source>
</evidence>